<dbReference type="PANTHER" id="PTHR43272">
    <property type="entry name" value="LONG-CHAIN-FATTY-ACID--COA LIGASE"/>
    <property type="match status" value="1"/>
</dbReference>
<comment type="caution">
    <text evidence="4">The sequence shown here is derived from an EMBL/GenBank/DDBJ whole genome shotgun (WGS) entry which is preliminary data.</text>
</comment>
<keyword evidence="5" id="KW-1185">Reference proteome</keyword>
<dbReference type="InterPro" id="IPR020845">
    <property type="entry name" value="AMP-binding_CS"/>
</dbReference>
<protein>
    <recommendedName>
        <fullName evidence="3">AMP-dependent synthetase/ligase domain-containing protein</fullName>
    </recommendedName>
</protein>
<proteinExistence type="predicted"/>
<dbReference type="InterPro" id="IPR042099">
    <property type="entry name" value="ANL_N_sf"/>
</dbReference>
<sequence length="836" mass="92626">MSGHRSLLICSPAAVSCLIVVLLLSHPARRLVVKIKRWIHACFSIGVRPLCFHLSSMRRLQQCSRCGKVFLPWELFYQCGRCERVQFCSTCKDLQPNAGHDHGLYREVQPLVVDTAILVTARCTSEATALALELYGPRPCLGTRVSTNASGEATLSQDYMWTSYSEVACTVGRFCSGLSEALGDHLRSRGDLMMGVLASVSLQWFVVDFACTLKCIPLVIMHRATSEKQLAHILDESGLTALVASEHLSELVLHAVKLTQSSNLQHIIWIDDMASAYELQTKRLLIRAAAKQSFAPGVPVLQHSWNTVLGHSAGAHANVQPSFVFANSETLLKLLPSSGSTGLPKLVAITEGASFKVGSCSRFQCSVEVVAYAYEAIRQTHDVLLQGGRIGVFSGSLDNMLDDVQRLRPTAFAAAPTFWNSLYSQFEQDVIEHQRQLQSDGASSCVHRGEILQDWMDRKVLGNRIVALISTGAPLRHEVQRWLVRVFGRVVINAYGTTETGCLSSNDSIRDGVELRLRDVPEMGYMTSDRPHPRGEILARTSRMTYFRPGDLRKDGIVAASVNTDPSAWITIGGVRYFRTGDVGELVAPGQVKVIDRCNNHFKLAQGIYVSPEVVEDIFMTCKFVRQVFVWGCSLMQSLVAVVVPSRALLMELGHHTTCAQFSDLKDANLLQQAQRLVLGSLQQLCREHGLKPWETPQIILLECRPFSMEAGLLTSSGKLCRAALIQRYRHRIEDQWCRGAAICHPVPRARSWRSLRRPARSFARVCSSAAGFGRRQDLVAGLRLSRVCPPLCTPLREIRLGSSSWNSLHAGHVSRAGACYGLRRRDWPRPCPSTS</sequence>
<name>A0ABN9TCM6_9DINO</name>
<gene>
    <name evidence="4" type="ORF">PCOR1329_LOCUS37818</name>
</gene>
<dbReference type="Proteomes" id="UP001189429">
    <property type="component" value="Unassembled WGS sequence"/>
</dbReference>
<dbReference type="EMBL" id="CAUYUJ010014582">
    <property type="protein sequence ID" value="CAK0843478.1"/>
    <property type="molecule type" value="Genomic_DNA"/>
</dbReference>
<dbReference type="PROSITE" id="PS00455">
    <property type="entry name" value="AMP_BINDING"/>
    <property type="match status" value="1"/>
</dbReference>
<feature type="domain" description="AMP-dependent synthetase/ligase" evidence="3">
    <location>
        <begin position="155"/>
        <end position="527"/>
    </location>
</feature>
<dbReference type="Pfam" id="PF00501">
    <property type="entry name" value="AMP-binding"/>
    <property type="match status" value="1"/>
</dbReference>
<evidence type="ECO:0000313" key="4">
    <source>
        <dbReference type="EMBL" id="CAK0843478.1"/>
    </source>
</evidence>
<dbReference type="Gene3D" id="3.40.50.12780">
    <property type="entry name" value="N-terminal domain of ligase-like"/>
    <property type="match status" value="1"/>
</dbReference>
<dbReference type="PROSITE" id="PS51257">
    <property type="entry name" value="PROKAR_LIPOPROTEIN"/>
    <property type="match status" value="1"/>
</dbReference>
<reference evidence="4" key="1">
    <citation type="submission" date="2023-10" db="EMBL/GenBank/DDBJ databases">
        <authorList>
            <person name="Chen Y."/>
            <person name="Shah S."/>
            <person name="Dougan E. K."/>
            <person name="Thang M."/>
            <person name="Chan C."/>
        </authorList>
    </citation>
    <scope>NUCLEOTIDE SEQUENCE [LARGE SCALE GENOMIC DNA]</scope>
</reference>
<dbReference type="PANTHER" id="PTHR43272:SF33">
    <property type="entry name" value="AMP-BINDING DOMAIN-CONTAINING PROTEIN-RELATED"/>
    <property type="match status" value="1"/>
</dbReference>
<evidence type="ECO:0000256" key="1">
    <source>
        <dbReference type="ARBA" id="ARBA00022741"/>
    </source>
</evidence>
<dbReference type="SUPFAM" id="SSF56801">
    <property type="entry name" value="Acetyl-CoA synthetase-like"/>
    <property type="match status" value="1"/>
</dbReference>
<organism evidence="4 5">
    <name type="scientific">Prorocentrum cordatum</name>
    <dbReference type="NCBI Taxonomy" id="2364126"/>
    <lineage>
        <taxon>Eukaryota</taxon>
        <taxon>Sar</taxon>
        <taxon>Alveolata</taxon>
        <taxon>Dinophyceae</taxon>
        <taxon>Prorocentrales</taxon>
        <taxon>Prorocentraceae</taxon>
        <taxon>Prorocentrum</taxon>
    </lineage>
</organism>
<keyword evidence="2" id="KW-0067">ATP-binding</keyword>
<evidence type="ECO:0000313" key="5">
    <source>
        <dbReference type="Proteomes" id="UP001189429"/>
    </source>
</evidence>
<dbReference type="InterPro" id="IPR000873">
    <property type="entry name" value="AMP-dep_synth/lig_dom"/>
</dbReference>
<evidence type="ECO:0000259" key="3">
    <source>
        <dbReference type="Pfam" id="PF00501"/>
    </source>
</evidence>
<accession>A0ABN9TCM6</accession>
<keyword evidence="1" id="KW-0547">Nucleotide-binding</keyword>
<evidence type="ECO:0000256" key="2">
    <source>
        <dbReference type="ARBA" id="ARBA00022840"/>
    </source>
</evidence>